<evidence type="ECO:0000256" key="4">
    <source>
        <dbReference type="ARBA" id="ARBA00022519"/>
    </source>
</evidence>
<dbReference type="GO" id="GO:0005886">
    <property type="term" value="C:plasma membrane"/>
    <property type="evidence" value="ECO:0007669"/>
    <property type="project" value="UniProtKB-SubCell"/>
</dbReference>
<keyword evidence="7 8" id="KW-0472">Membrane</keyword>
<feature type="transmembrane region" description="Helical" evidence="8">
    <location>
        <begin position="413"/>
        <end position="429"/>
    </location>
</feature>
<dbReference type="GO" id="GO:0055085">
    <property type="term" value="P:transmembrane transport"/>
    <property type="evidence" value="ECO:0007669"/>
    <property type="project" value="InterPro"/>
</dbReference>
<proteinExistence type="inferred from homology"/>
<accession>A0A174AXH6</accession>
<organism evidence="10 11">
    <name type="scientific">Hungatella hathewayi</name>
    <dbReference type="NCBI Taxonomy" id="154046"/>
    <lineage>
        <taxon>Bacteria</taxon>
        <taxon>Bacillati</taxon>
        <taxon>Bacillota</taxon>
        <taxon>Clostridia</taxon>
        <taxon>Lachnospirales</taxon>
        <taxon>Lachnospiraceae</taxon>
        <taxon>Hungatella</taxon>
    </lineage>
</organism>
<evidence type="ECO:0000256" key="3">
    <source>
        <dbReference type="ARBA" id="ARBA00022475"/>
    </source>
</evidence>
<comment type="similarity">
    <text evidence="8">Belongs to the binding-protein-dependent transport system permease family.</text>
</comment>
<protein>
    <submittedName>
        <fullName evidence="10">ABC transporter permease</fullName>
    </submittedName>
</protein>
<dbReference type="SUPFAM" id="SSF161098">
    <property type="entry name" value="MetI-like"/>
    <property type="match status" value="2"/>
</dbReference>
<dbReference type="InterPro" id="IPR000515">
    <property type="entry name" value="MetI-like"/>
</dbReference>
<dbReference type="EMBL" id="CYZE01000003">
    <property type="protein sequence ID" value="CUN92649.1"/>
    <property type="molecule type" value="Genomic_DNA"/>
</dbReference>
<evidence type="ECO:0000256" key="5">
    <source>
        <dbReference type="ARBA" id="ARBA00022692"/>
    </source>
</evidence>
<feature type="transmembrane region" description="Helical" evidence="8">
    <location>
        <begin position="388"/>
        <end position="407"/>
    </location>
</feature>
<keyword evidence="3" id="KW-1003">Cell membrane</keyword>
<name>A0A174AXH6_9FIRM</name>
<feature type="transmembrane region" description="Helical" evidence="8">
    <location>
        <begin position="519"/>
        <end position="540"/>
    </location>
</feature>
<evidence type="ECO:0000313" key="10">
    <source>
        <dbReference type="EMBL" id="CUN92649.1"/>
    </source>
</evidence>
<feature type="transmembrane region" description="Helical" evidence="8">
    <location>
        <begin position="12"/>
        <end position="32"/>
    </location>
</feature>
<evidence type="ECO:0000256" key="8">
    <source>
        <dbReference type="RuleBase" id="RU363032"/>
    </source>
</evidence>
<dbReference type="RefSeq" id="WP_055653766.1">
    <property type="nucleotide sequence ID" value="NZ_CABIXC010000003.1"/>
</dbReference>
<dbReference type="PROSITE" id="PS50928">
    <property type="entry name" value="ABC_TM1"/>
    <property type="match status" value="2"/>
</dbReference>
<keyword evidence="5 8" id="KW-0812">Transmembrane</keyword>
<keyword evidence="6 8" id="KW-1133">Transmembrane helix</keyword>
<feature type="transmembrane region" description="Helical" evidence="8">
    <location>
        <begin position="191"/>
        <end position="213"/>
    </location>
</feature>
<feature type="transmembrane region" description="Helical" evidence="8">
    <location>
        <begin position="100"/>
        <end position="124"/>
    </location>
</feature>
<dbReference type="InterPro" id="IPR035906">
    <property type="entry name" value="MetI-like_sf"/>
</dbReference>
<dbReference type="PANTHER" id="PTHR43357:SF3">
    <property type="entry name" value="FE(3+)-TRANSPORT SYSTEM PERMEASE PROTEIN FBPB 2"/>
    <property type="match status" value="1"/>
</dbReference>
<feature type="transmembrane region" description="Helical" evidence="8">
    <location>
        <begin position="293"/>
        <end position="316"/>
    </location>
</feature>
<dbReference type="Gene3D" id="1.10.3720.10">
    <property type="entry name" value="MetI-like"/>
    <property type="match status" value="2"/>
</dbReference>
<evidence type="ECO:0000259" key="9">
    <source>
        <dbReference type="PROSITE" id="PS50928"/>
    </source>
</evidence>
<dbReference type="Proteomes" id="UP000095651">
    <property type="component" value="Unassembled WGS sequence"/>
</dbReference>
<feature type="domain" description="ABC transmembrane type-1" evidence="9">
    <location>
        <begin position="350"/>
        <end position="540"/>
    </location>
</feature>
<dbReference type="Pfam" id="PF00528">
    <property type="entry name" value="BPD_transp_1"/>
    <property type="match status" value="2"/>
</dbReference>
<feature type="domain" description="ABC transmembrane type-1" evidence="9">
    <location>
        <begin position="65"/>
        <end position="269"/>
    </location>
</feature>
<evidence type="ECO:0000313" key="11">
    <source>
        <dbReference type="Proteomes" id="UP000095651"/>
    </source>
</evidence>
<keyword evidence="2 8" id="KW-0813">Transport</keyword>
<dbReference type="PANTHER" id="PTHR43357">
    <property type="entry name" value="INNER MEMBRANE ABC TRANSPORTER PERMEASE PROTEIN YDCV"/>
    <property type="match status" value="1"/>
</dbReference>
<feature type="transmembrane region" description="Helical" evidence="8">
    <location>
        <begin position="250"/>
        <end position="272"/>
    </location>
</feature>
<evidence type="ECO:0000256" key="1">
    <source>
        <dbReference type="ARBA" id="ARBA00004429"/>
    </source>
</evidence>
<dbReference type="CDD" id="cd06261">
    <property type="entry name" value="TM_PBP2"/>
    <property type="match status" value="2"/>
</dbReference>
<dbReference type="AlphaFoldDB" id="A0A174AXH6"/>
<feature type="transmembrane region" description="Helical" evidence="8">
    <location>
        <begin position="144"/>
        <end position="166"/>
    </location>
</feature>
<evidence type="ECO:0000256" key="6">
    <source>
        <dbReference type="ARBA" id="ARBA00022989"/>
    </source>
</evidence>
<comment type="subcellular location">
    <subcellularLocation>
        <location evidence="1">Cell inner membrane</location>
        <topology evidence="1">Multi-pass membrane protein</topology>
    </subcellularLocation>
    <subcellularLocation>
        <location evidence="8">Cell membrane</location>
        <topology evidence="8">Multi-pass membrane protein</topology>
    </subcellularLocation>
</comment>
<keyword evidence="4" id="KW-0997">Cell inner membrane</keyword>
<sequence length="551" mass="59593">MKDNSKFRLDIWGIITLCTIAVYALFLIYPMAHLIQQSVIDAETGQFSMANFTKFFSKSYYFNTLFNSFKVSIAATVLSIAIGTPLAYIFSIYKIKGKSLLNILIIVASMSAPFIGAYSWILLLGRSGVITTFFKNIGITISDIYGFGGIVLVMTLQLFPLVFLYAKGALKNIDNSLVEAANNLGCSGIKCFFKVVIPLIMPTLLAAALLVFMRSFADFGTPMLIGEGYRTFPVVLYTEFINEVGGNDGFAAAIAVIAIVVTTVVFLAQKYVSNKNAFSLNALHPIEEKAPKGLAGFLAHAASYLVVGIAILPQIYVSYTSFKKTEGKIFVPGYSLESYASAFGKLGRSIQNTIIIPICALVIIVLLAIMIAYLVVRRKNALTSTVDIISMIPYIVPGTVLGIALLTGFNKKPVMLSGTMLIMVVALVIRRLPYTIRSSVAILQQIPMSIEEAAISLGASKMKSFFKVTVPMMTAGIVSGAILSWVTMISELSTAIILYTGKTKTLTVAVYTEVVRGNYGIAAALSTILTVLTVVSLLIFNRVNGGKDLSL</sequence>
<feature type="transmembrane region" description="Helical" evidence="8">
    <location>
        <begin position="71"/>
        <end position="93"/>
    </location>
</feature>
<evidence type="ECO:0000256" key="7">
    <source>
        <dbReference type="ARBA" id="ARBA00023136"/>
    </source>
</evidence>
<evidence type="ECO:0000256" key="2">
    <source>
        <dbReference type="ARBA" id="ARBA00022448"/>
    </source>
</evidence>
<feature type="transmembrane region" description="Helical" evidence="8">
    <location>
        <begin position="354"/>
        <end position="376"/>
    </location>
</feature>
<feature type="transmembrane region" description="Helical" evidence="8">
    <location>
        <begin position="470"/>
        <end position="499"/>
    </location>
</feature>
<gene>
    <name evidence="10" type="primary">potH</name>
    <name evidence="10" type="ORF">ERS852407_01393</name>
</gene>
<reference evidence="10 11" key="1">
    <citation type="submission" date="2015-09" db="EMBL/GenBank/DDBJ databases">
        <authorList>
            <consortium name="Pathogen Informatics"/>
        </authorList>
    </citation>
    <scope>NUCLEOTIDE SEQUENCE [LARGE SCALE GENOMIC DNA]</scope>
    <source>
        <strain evidence="10 11">2789STDY5608850</strain>
    </source>
</reference>